<dbReference type="EMBL" id="BIXY01000109">
    <property type="protein sequence ID" value="GCF11394.1"/>
    <property type="molecule type" value="Genomic_DNA"/>
</dbReference>
<name>A0A5A5TKG8_9CHLR</name>
<evidence type="ECO:0000313" key="2">
    <source>
        <dbReference type="Proteomes" id="UP000322530"/>
    </source>
</evidence>
<accession>A0A5A5TKG8</accession>
<evidence type="ECO:0000313" key="1">
    <source>
        <dbReference type="EMBL" id="GCF11394.1"/>
    </source>
</evidence>
<dbReference type="Proteomes" id="UP000322530">
    <property type="component" value="Unassembled WGS sequence"/>
</dbReference>
<evidence type="ECO:0008006" key="3">
    <source>
        <dbReference type="Google" id="ProtNLM"/>
    </source>
</evidence>
<organism evidence="1 2">
    <name type="scientific">Dictyobacter arantiisoli</name>
    <dbReference type="NCBI Taxonomy" id="2014874"/>
    <lineage>
        <taxon>Bacteria</taxon>
        <taxon>Bacillati</taxon>
        <taxon>Chloroflexota</taxon>
        <taxon>Ktedonobacteria</taxon>
        <taxon>Ktedonobacterales</taxon>
        <taxon>Dictyobacteraceae</taxon>
        <taxon>Dictyobacter</taxon>
    </lineage>
</organism>
<protein>
    <recommendedName>
        <fullName evidence="3">NurA domain-containing protein</fullName>
    </recommendedName>
</protein>
<comment type="caution">
    <text evidence="1">The sequence shown here is derived from an EMBL/GenBank/DDBJ whole genome shotgun (WGS) entry which is preliminary data.</text>
</comment>
<gene>
    <name evidence="1" type="ORF">KDI_49580</name>
</gene>
<sequence length="421" mass="47380">MAYREVFDADFGGEEKGETMNNMEEETDDTVVDDTFDRAMDFEQVIASDNWRPPGEYYQFMPTQTRTIVSSVVASDERLRKELRETWLPEMERQGTIQCWKKAHPKLIAELQHKMLYTGRVYAADGTLAKYTTLSLVGAQIAISKVSYRGGTGQIVSNMMHWGQEIPRQVTATAISQAIRSRKRMHKNGPSNLFLYALMTYKEREVLLDTPPDAFKLIQGPIFPHEMLTGAGRGRVMTTCLDIIGKLIDDGAYATIISNSTDTDLLDLGLALDAGEYIVVDTGTDVLMNFLYEDGDDSKSLKAHYTNRPIPEYGNRGQIDIFKDFMGKYGSRVVRGVLRAHRMSRPYIFFCNKDRLDEAVHMLLADAANTGPRGFPLLVDLADQYCSGSFKASEYTTRLNAEFARASGGSVMYQSERSSRD</sequence>
<keyword evidence="2" id="KW-1185">Reference proteome</keyword>
<dbReference type="RefSeq" id="WP_149404225.1">
    <property type="nucleotide sequence ID" value="NZ_BIXY01000109.1"/>
</dbReference>
<dbReference type="OrthoDB" id="263950at2"/>
<reference evidence="1 2" key="1">
    <citation type="submission" date="2019-01" db="EMBL/GenBank/DDBJ databases">
        <title>Draft genome sequence of Dictyobacter sp. Uno17.</title>
        <authorList>
            <person name="Wang C.M."/>
            <person name="Zheng Y."/>
            <person name="Sakai Y."/>
            <person name="Abe K."/>
            <person name="Yokota A."/>
            <person name="Yabe S."/>
        </authorList>
    </citation>
    <scope>NUCLEOTIDE SEQUENCE [LARGE SCALE GENOMIC DNA]</scope>
    <source>
        <strain evidence="1 2">Uno17</strain>
    </source>
</reference>
<proteinExistence type="predicted"/>
<dbReference type="AlphaFoldDB" id="A0A5A5TKG8"/>